<dbReference type="PANTHER" id="PTHR30437">
    <property type="entry name" value="TRANSCRIPTION ELONGATION FACTOR GREA"/>
    <property type="match status" value="1"/>
</dbReference>
<dbReference type="PROSITE" id="PS00830">
    <property type="entry name" value="GREAB_2"/>
    <property type="match status" value="1"/>
</dbReference>
<evidence type="ECO:0000256" key="4">
    <source>
        <dbReference type="ARBA" id="ARBA00023125"/>
    </source>
</evidence>
<evidence type="ECO:0000313" key="13">
    <source>
        <dbReference type="Proteomes" id="UP000054997"/>
    </source>
</evidence>
<evidence type="ECO:0000256" key="9">
    <source>
        <dbReference type="RuleBase" id="RU000556"/>
    </source>
</evidence>
<dbReference type="RefSeq" id="WP_058529581.1">
    <property type="nucleotide sequence ID" value="NZ_CAAAHZ010000004.1"/>
</dbReference>
<name>A0A0W0VKS2_9GAMM</name>
<dbReference type="PIRSF" id="PIRSF006092">
    <property type="entry name" value="GreA_GreB"/>
    <property type="match status" value="1"/>
</dbReference>
<dbReference type="EMBL" id="LNYK01000019">
    <property type="protein sequence ID" value="KTD20703.1"/>
    <property type="molecule type" value="Genomic_DNA"/>
</dbReference>
<keyword evidence="4 8" id="KW-0238">DNA-binding</keyword>
<proteinExistence type="inferred from homology"/>
<dbReference type="NCBIfam" id="NF001264">
    <property type="entry name" value="PRK00226.1-5"/>
    <property type="match status" value="1"/>
</dbReference>
<comment type="caution">
    <text evidence="12">The sequence shown here is derived from an EMBL/GenBank/DDBJ whole genome shotgun (WGS) entry which is preliminary data.</text>
</comment>
<feature type="domain" description="Transcription elongation factor GreA/GreB N-terminal" evidence="11">
    <location>
        <begin position="5"/>
        <end position="74"/>
    </location>
</feature>
<comment type="similarity">
    <text evidence="1 8 9">Belongs to the GreA/GreB family.</text>
</comment>
<dbReference type="NCBIfam" id="TIGR01462">
    <property type="entry name" value="greA"/>
    <property type="match status" value="1"/>
</dbReference>
<sequence length="162" mass="18109">MHKHPMTLKGAKALKEELHRLKTVERPRIIEAIATAREHGDLKENAEYHAAREQQSFVEGRIQELEAKLSHAQIVDISKMANNGKVVFGTTVRLCHVETEAEISYQIVGEDEADIKLNKISYSSPMGRALIGKNLDDTVQVKTPGGMVEYEIIAVDYVVEEA</sequence>
<dbReference type="InterPro" id="IPR036805">
    <property type="entry name" value="Tscrpt_elong_fac_GreA/B_N_sf"/>
</dbReference>
<dbReference type="STRING" id="45068.Llon_1589"/>
<evidence type="ECO:0000259" key="11">
    <source>
        <dbReference type="Pfam" id="PF03449"/>
    </source>
</evidence>
<reference evidence="12 13" key="1">
    <citation type="submission" date="2015-11" db="EMBL/GenBank/DDBJ databases">
        <title>Genomic analysis of 38 Legionella species identifies large and diverse effector repertoires.</title>
        <authorList>
            <person name="Burstein D."/>
            <person name="Amaro F."/>
            <person name="Zusman T."/>
            <person name="Lifshitz Z."/>
            <person name="Cohen O."/>
            <person name="Gilbert J.A."/>
            <person name="Pupko T."/>
            <person name="Shuman H.A."/>
            <person name="Segal G."/>
        </authorList>
    </citation>
    <scope>NUCLEOTIDE SEQUENCE [LARGE SCALE GENOMIC DNA]</scope>
    <source>
        <strain evidence="12 13">ATCC 49505</strain>
    </source>
</reference>
<dbReference type="OrthoDB" id="9808774at2"/>
<feature type="domain" description="Transcription elongation factor GreA/GreB C-terminal" evidence="10">
    <location>
        <begin position="82"/>
        <end position="157"/>
    </location>
</feature>
<keyword evidence="12" id="KW-0251">Elongation factor</keyword>
<dbReference type="Proteomes" id="UP000054997">
    <property type="component" value="Unassembled WGS sequence"/>
</dbReference>
<dbReference type="InterPro" id="IPR023459">
    <property type="entry name" value="Tscrpt_elong_fac_GreA/B_fam"/>
</dbReference>
<dbReference type="FunFam" id="1.10.287.180:FF:000001">
    <property type="entry name" value="Transcription elongation factor GreA"/>
    <property type="match status" value="1"/>
</dbReference>
<evidence type="ECO:0000256" key="1">
    <source>
        <dbReference type="ARBA" id="ARBA00008213"/>
    </source>
</evidence>
<dbReference type="HAMAP" id="MF_00105">
    <property type="entry name" value="GreA_GreB"/>
    <property type="match status" value="1"/>
</dbReference>
<keyword evidence="3 8" id="KW-0805">Transcription regulation</keyword>
<dbReference type="NCBIfam" id="NF001263">
    <property type="entry name" value="PRK00226.1-4"/>
    <property type="match status" value="1"/>
</dbReference>
<dbReference type="InterPro" id="IPR006359">
    <property type="entry name" value="Tscrpt_elong_fac_GreA"/>
</dbReference>
<dbReference type="NCBIfam" id="NF001261">
    <property type="entry name" value="PRK00226.1-2"/>
    <property type="match status" value="1"/>
</dbReference>
<evidence type="ECO:0000256" key="5">
    <source>
        <dbReference type="ARBA" id="ARBA00023163"/>
    </source>
</evidence>
<organism evidence="12 13">
    <name type="scientific">Legionella londiniensis</name>
    <dbReference type="NCBI Taxonomy" id="45068"/>
    <lineage>
        <taxon>Bacteria</taxon>
        <taxon>Pseudomonadati</taxon>
        <taxon>Pseudomonadota</taxon>
        <taxon>Gammaproteobacteria</taxon>
        <taxon>Legionellales</taxon>
        <taxon>Legionellaceae</taxon>
        <taxon>Legionella</taxon>
    </lineage>
</organism>
<evidence type="ECO:0000256" key="6">
    <source>
        <dbReference type="ARBA" id="ARBA00024916"/>
    </source>
</evidence>
<dbReference type="InterPro" id="IPR022691">
    <property type="entry name" value="Tscrpt_elong_fac_GreA/B_N"/>
</dbReference>
<dbReference type="Pfam" id="PF01272">
    <property type="entry name" value="GreA_GreB"/>
    <property type="match status" value="1"/>
</dbReference>
<keyword evidence="5 8" id="KW-0804">Transcription</keyword>
<evidence type="ECO:0000256" key="3">
    <source>
        <dbReference type="ARBA" id="ARBA00023015"/>
    </source>
</evidence>
<dbReference type="InterPro" id="IPR036953">
    <property type="entry name" value="GreA/GreB_C_sf"/>
</dbReference>
<dbReference type="Gene3D" id="1.10.287.180">
    <property type="entry name" value="Transcription elongation factor, GreA/GreB, N-terminal domain"/>
    <property type="match status" value="1"/>
</dbReference>
<dbReference type="SUPFAM" id="SSF46557">
    <property type="entry name" value="GreA transcript cleavage protein, N-terminal domain"/>
    <property type="match status" value="1"/>
</dbReference>
<dbReference type="GO" id="GO:0032784">
    <property type="term" value="P:regulation of DNA-templated transcription elongation"/>
    <property type="evidence" value="ECO:0007669"/>
    <property type="project" value="UniProtKB-UniRule"/>
</dbReference>
<evidence type="ECO:0000259" key="10">
    <source>
        <dbReference type="Pfam" id="PF01272"/>
    </source>
</evidence>
<dbReference type="PANTHER" id="PTHR30437:SF4">
    <property type="entry name" value="TRANSCRIPTION ELONGATION FACTOR GREA"/>
    <property type="match status" value="1"/>
</dbReference>
<protein>
    <recommendedName>
        <fullName evidence="2 8">Transcription elongation factor GreA</fullName>
    </recommendedName>
    <alternativeName>
        <fullName evidence="7 8">Transcript cleavage factor GreA</fullName>
    </alternativeName>
</protein>
<dbReference type="InterPro" id="IPR001437">
    <property type="entry name" value="Tscrpt_elong_fac_GreA/B_C"/>
</dbReference>
<dbReference type="PROSITE" id="PS00829">
    <property type="entry name" value="GREAB_1"/>
    <property type="match status" value="1"/>
</dbReference>
<evidence type="ECO:0000313" key="12">
    <source>
        <dbReference type="EMBL" id="KTD20703.1"/>
    </source>
</evidence>
<dbReference type="FunFam" id="3.10.50.30:FF:000001">
    <property type="entry name" value="Transcription elongation factor GreA"/>
    <property type="match status" value="1"/>
</dbReference>
<dbReference type="GO" id="GO:0003746">
    <property type="term" value="F:translation elongation factor activity"/>
    <property type="evidence" value="ECO:0007669"/>
    <property type="project" value="UniProtKB-KW"/>
</dbReference>
<keyword evidence="12" id="KW-0648">Protein biosynthesis</keyword>
<keyword evidence="13" id="KW-1185">Reference proteome</keyword>
<gene>
    <name evidence="8 12" type="primary">greA</name>
    <name evidence="12" type="ORF">Llon_1589</name>
</gene>
<dbReference type="PATRIC" id="fig|45068.5.peg.1723"/>
<dbReference type="GO" id="GO:0006354">
    <property type="term" value="P:DNA-templated transcription elongation"/>
    <property type="evidence" value="ECO:0007669"/>
    <property type="project" value="TreeGrafter"/>
</dbReference>
<evidence type="ECO:0000256" key="8">
    <source>
        <dbReference type="HAMAP-Rule" id="MF_00105"/>
    </source>
</evidence>
<dbReference type="SUPFAM" id="SSF54534">
    <property type="entry name" value="FKBP-like"/>
    <property type="match status" value="1"/>
</dbReference>
<comment type="function">
    <text evidence="6 8 9">Necessary for efficient RNA polymerase transcription elongation past template-encoded arresting sites. The arresting sites in DNA have the property of trapping a certain fraction of elongating RNA polymerases that pass through, resulting in locked ternary complexes. Cleavage of the nascent transcript by cleavage factors such as GreA or GreB allows the resumption of elongation from the new 3'terminus. GreA releases sequences of 2 to 3 nucleotides.</text>
</comment>
<accession>A0A0W0VKS2</accession>
<dbReference type="Gene3D" id="3.10.50.30">
    <property type="entry name" value="Transcription elongation factor, GreA/GreB, C-terminal domain"/>
    <property type="match status" value="1"/>
</dbReference>
<dbReference type="GO" id="GO:0003677">
    <property type="term" value="F:DNA binding"/>
    <property type="evidence" value="ECO:0007669"/>
    <property type="project" value="UniProtKB-UniRule"/>
</dbReference>
<evidence type="ECO:0000256" key="7">
    <source>
        <dbReference type="ARBA" id="ARBA00030776"/>
    </source>
</evidence>
<dbReference type="InterPro" id="IPR028624">
    <property type="entry name" value="Tscrpt_elong_fac_GreA/B"/>
</dbReference>
<dbReference type="Pfam" id="PF03449">
    <property type="entry name" value="GreA_GreB_N"/>
    <property type="match status" value="1"/>
</dbReference>
<dbReference type="InterPro" id="IPR018151">
    <property type="entry name" value="TF_GreA/GreB_CS"/>
</dbReference>
<dbReference type="AlphaFoldDB" id="A0A0W0VKS2"/>
<evidence type="ECO:0000256" key="2">
    <source>
        <dbReference type="ARBA" id="ARBA00013729"/>
    </source>
</evidence>
<dbReference type="GO" id="GO:0070063">
    <property type="term" value="F:RNA polymerase binding"/>
    <property type="evidence" value="ECO:0007669"/>
    <property type="project" value="InterPro"/>
</dbReference>